<dbReference type="EMBL" id="MZMT01000031">
    <property type="protein sequence ID" value="PIO44448.1"/>
    <property type="molecule type" value="Genomic_DNA"/>
</dbReference>
<dbReference type="InterPro" id="IPR024442">
    <property type="entry name" value="Transposase_Zn_ribbon"/>
</dbReference>
<protein>
    <recommendedName>
        <fullName evidence="1">Transposase zinc-ribbon domain-containing protein</fullName>
    </recommendedName>
</protein>
<evidence type="ECO:0000313" key="3">
    <source>
        <dbReference type="Proteomes" id="UP000232163"/>
    </source>
</evidence>
<dbReference type="AlphaFoldDB" id="A0A2N9VY80"/>
<dbReference type="Pfam" id="PF12760">
    <property type="entry name" value="Zn_ribbon_IS1595"/>
    <property type="match status" value="1"/>
</dbReference>
<dbReference type="Proteomes" id="UP000232163">
    <property type="component" value="Unassembled WGS sequence"/>
</dbReference>
<name>A0A2N9VY80_9HYPH</name>
<accession>A0A2N9VY80</accession>
<evidence type="ECO:0000313" key="2">
    <source>
        <dbReference type="EMBL" id="PIO44448.1"/>
    </source>
</evidence>
<evidence type="ECO:0000259" key="1">
    <source>
        <dbReference type="Pfam" id="PF12760"/>
    </source>
</evidence>
<reference evidence="2 3" key="1">
    <citation type="journal article" date="2017" name="Int J Environ Stud">
        <title>Does the Miocene-Pliocene relict legume Oxytropis triphylla form nitrogen-fixing nodules with a combination of bacterial strains?</title>
        <authorList>
            <person name="Safronova V."/>
            <person name="Belimov A."/>
            <person name="Sazanova A."/>
            <person name="Kuznetsova I."/>
            <person name="Popova J."/>
            <person name="Andronov E."/>
            <person name="Verkhozina A."/>
            <person name="Tikhonovich I."/>
        </authorList>
    </citation>
    <scope>NUCLEOTIDE SEQUENCE [LARGE SCALE GENOMIC DNA]</scope>
    <source>
        <strain evidence="2 3">Tri-38</strain>
    </source>
</reference>
<gene>
    <name evidence="2" type="ORF">B5P45_12880</name>
</gene>
<keyword evidence="3" id="KW-1185">Reference proteome</keyword>
<organism evidence="2 3">
    <name type="scientific">Phyllobacterium zundukense</name>
    <dbReference type="NCBI Taxonomy" id="1867719"/>
    <lineage>
        <taxon>Bacteria</taxon>
        <taxon>Pseudomonadati</taxon>
        <taxon>Pseudomonadota</taxon>
        <taxon>Alphaproteobacteria</taxon>
        <taxon>Hyphomicrobiales</taxon>
        <taxon>Phyllobacteriaceae</taxon>
        <taxon>Phyllobacterium</taxon>
    </lineage>
</organism>
<proteinExistence type="predicted"/>
<comment type="caution">
    <text evidence="2">The sequence shown here is derived from an EMBL/GenBank/DDBJ whole genome shotgun (WGS) entry which is preliminary data.</text>
</comment>
<feature type="domain" description="Transposase zinc-ribbon" evidence="1">
    <location>
        <begin position="8"/>
        <end position="47"/>
    </location>
</feature>
<sequence length="47" mass="5527">MGLAKIREGTAYKWFMRMRWPETDGEPYCPGCGTLRCYAMTRGRFKC</sequence>